<dbReference type="KEGG" id="mlr:MELLADRAFT_36137"/>
<evidence type="ECO:0000256" key="2">
    <source>
        <dbReference type="ARBA" id="ARBA00022692"/>
    </source>
</evidence>
<keyword evidence="3" id="KW-1133">Transmembrane helix</keyword>
<dbReference type="Gene3D" id="2.60.120.260">
    <property type="entry name" value="Galactose-binding domain-like"/>
    <property type="match status" value="1"/>
</dbReference>
<feature type="domain" description="SUN" evidence="5">
    <location>
        <begin position="36"/>
        <end position="208"/>
    </location>
</feature>
<dbReference type="RefSeq" id="XP_007410258.1">
    <property type="nucleotide sequence ID" value="XM_007410196.1"/>
</dbReference>
<dbReference type="InParanoid" id="F4RMG3"/>
<dbReference type="GeneID" id="18927531"/>
<dbReference type="Pfam" id="PF07738">
    <property type="entry name" value="Sad1_UNC"/>
    <property type="match status" value="1"/>
</dbReference>
<dbReference type="PANTHER" id="PTHR12911">
    <property type="entry name" value="SAD1/UNC-84-LIKE PROTEIN-RELATED"/>
    <property type="match status" value="1"/>
</dbReference>
<dbReference type="PANTHER" id="PTHR12911:SF8">
    <property type="entry name" value="KLAROID PROTEIN-RELATED"/>
    <property type="match status" value="1"/>
</dbReference>
<dbReference type="AlphaFoldDB" id="F4RMG3"/>
<keyword evidence="2" id="KW-0812">Transmembrane</keyword>
<evidence type="ECO:0000313" key="6">
    <source>
        <dbReference type="EMBL" id="EGG06424.1"/>
    </source>
</evidence>
<dbReference type="Proteomes" id="UP000001072">
    <property type="component" value="Unassembled WGS sequence"/>
</dbReference>
<organism evidence="7">
    <name type="scientific">Melampsora larici-populina (strain 98AG31 / pathotype 3-4-7)</name>
    <name type="common">Poplar leaf rust fungus</name>
    <dbReference type="NCBI Taxonomy" id="747676"/>
    <lineage>
        <taxon>Eukaryota</taxon>
        <taxon>Fungi</taxon>
        <taxon>Dikarya</taxon>
        <taxon>Basidiomycota</taxon>
        <taxon>Pucciniomycotina</taxon>
        <taxon>Pucciniomycetes</taxon>
        <taxon>Pucciniales</taxon>
        <taxon>Melampsoraceae</taxon>
        <taxon>Melampsora</taxon>
    </lineage>
</organism>
<proteinExistence type="predicted"/>
<dbReference type="VEuPathDB" id="FungiDB:MELLADRAFT_36137"/>
<evidence type="ECO:0000256" key="3">
    <source>
        <dbReference type="ARBA" id="ARBA00022989"/>
    </source>
</evidence>
<dbReference type="InterPro" id="IPR012919">
    <property type="entry name" value="SUN_dom"/>
</dbReference>
<evidence type="ECO:0000259" key="5">
    <source>
        <dbReference type="PROSITE" id="PS51469"/>
    </source>
</evidence>
<name>F4RMG3_MELLP</name>
<reference evidence="7" key="1">
    <citation type="journal article" date="2011" name="Proc. Natl. Acad. Sci. U.S.A.">
        <title>Obligate biotrophy features unraveled by the genomic analysis of rust fungi.</title>
        <authorList>
            <person name="Duplessis S."/>
            <person name="Cuomo C.A."/>
            <person name="Lin Y.-C."/>
            <person name="Aerts A."/>
            <person name="Tisserant E."/>
            <person name="Veneault-Fourrey C."/>
            <person name="Joly D.L."/>
            <person name="Hacquard S."/>
            <person name="Amselem J."/>
            <person name="Cantarel B.L."/>
            <person name="Chiu R."/>
            <person name="Coutinho P.M."/>
            <person name="Feau N."/>
            <person name="Field M."/>
            <person name="Frey P."/>
            <person name="Gelhaye E."/>
            <person name="Goldberg J."/>
            <person name="Grabherr M.G."/>
            <person name="Kodira C.D."/>
            <person name="Kohler A."/>
            <person name="Kuees U."/>
            <person name="Lindquist E.A."/>
            <person name="Lucas S.M."/>
            <person name="Mago R."/>
            <person name="Mauceli E."/>
            <person name="Morin E."/>
            <person name="Murat C."/>
            <person name="Pangilinan J.L."/>
            <person name="Park R."/>
            <person name="Pearson M."/>
            <person name="Quesneville H."/>
            <person name="Rouhier N."/>
            <person name="Sakthikumar S."/>
            <person name="Salamov A.A."/>
            <person name="Schmutz J."/>
            <person name="Selles B."/>
            <person name="Shapiro H."/>
            <person name="Tanguay P."/>
            <person name="Tuskan G.A."/>
            <person name="Henrissat B."/>
            <person name="Van de Peer Y."/>
            <person name="Rouze P."/>
            <person name="Ellis J.G."/>
            <person name="Dodds P.N."/>
            <person name="Schein J.E."/>
            <person name="Zhong S."/>
            <person name="Hamelin R.C."/>
            <person name="Grigoriev I.V."/>
            <person name="Szabo L.J."/>
            <person name="Martin F."/>
        </authorList>
    </citation>
    <scope>NUCLEOTIDE SEQUENCE [LARGE SCALE GENOMIC DNA]</scope>
    <source>
        <strain evidence="7">98AG31 / pathotype 3-4-7</strain>
    </source>
</reference>
<accession>F4RMG3</accession>
<gene>
    <name evidence="6" type="ORF">MELLADRAFT_36137</name>
</gene>
<dbReference type="GO" id="GO:0043495">
    <property type="term" value="F:protein-membrane adaptor activity"/>
    <property type="evidence" value="ECO:0007669"/>
    <property type="project" value="TreeGrafter"/>
</dbReference>
<keyword evidence="4" id="KW-0472">Membrane</keyword>
<dbReference type="OrthoDB" id="2504740at2759"/>
<dbReference type="HOGENOM" id="CLU_043737_5_0_1"/>
<dbReference type="EMBL" id="GL883108">
    <property type="protein sequence ID" value="EGG06424.1"/>
    <property type="molecule type" value="Genomic_DNA"/>
</dbReference>
<evidence type="ECO:0000256" key="1">
    <source>
        <dbReference type="ARBA" id="ARBA00004370"/>
    </source>
</evidence>
<dbReference type="PROSITE" id="PS51469">
    <property type="entry name" value="SUN"/>
    <property type="match status" value="1"/>
</dbReference>
<keyword evidence="7" id="KW-1185">Reference proteome</keyword>
<dbReference type="GO" id="GO:0034993">
    <property type="term" value="C:meiotic nuclear membrane microtubule tethering complex"/>
    <property type="evidence" value="ECO:0007669"/>
    <property type="project" value="TreeGrafter"/>
</dbReference>
<evidence type="ECO:0000256" key="4">
    <source>
        <dbReference type="ARBA" id="ARBA00023136"/>
    </source>
</evidence>
<comment type="subcellular location">
    <subcellularLocation>
        <location evidence="1">Membrane</location>
    </subcellularLocation>
</comment>
<protein>
    <recommendedName>
        <fullName evidence="5">SUN domain-containing protein</fullName>
    </recommendedName>
</protein>
<dbReference type="InterPro" id="IPR045119">
    <property type="entry name" value="SUN1-5"/>
</dbReference>
<evidence type="ECO:0000313" key="7">
    <source>
        <dbReference type="Proteomes" id="UP000001072"/>
    </source>
</evidence>
<dbReference type="eggNOG" id="KOG2687">
    <property type="taxonomic scope" value="Eukaryota"/>
</dbReference>
<sequence length="232" mass="26043">MEETDELNQIISQSILRFSLTDGGINQPDYALFSGGARIIPDLTSATFDIKPKGFIKSTLSSLIGRGNLVIARGPSTVLEPDRSIGKCWPMNGNLGQIGIALARKIVVKEIVIEHVQFSLAYELDSALREFEVLGYDEVRKVWRTLGNGTFDIFDSKVNSIQRFQMNYPSEEEDDQFETGLVVLKVLSNHGNSEFTCLYRIRVLGERRNLGNGLVDHQSSSQEQEQERIEMV</sequence>